<proteinExistence type="predicted"/>
<organism evidence="3 4">
    <name type="scientific">Pontibaca methylaminivorans</name>
    <dbReference type="NCBI Taxonomy" id="515897"/>
    <lineage>
        <taxon>Bacteria</taxon>
        <taxon>Pseudomonadati</taxon>
        <taxon>Pseudomonadota</taxon>
        <taxon>Alphaproteobacteria</taxon>
        <taxon>Rhodobacterales</taxon>
        <taxon>Roseobacteraceae</taxon>
        <taxon>Pontibaca</taxon>
    </lineage>
</organism>
<gene>
    <name evidence="3" type="ORF">SAMN05421849_1181</name>
</gene>
<feature type="domain" description="Putative acyltransferase ACT14924-like acyltransferase" evidence="2">
    <location>
        <begin position="115"/>
        <end position="255"/>
    </location>
</feature>
<dbReference type="EMBL" id="FTPS01000001">
    <property type="protein sequence ID" value="SIT79667.1"/>
    <property type="molecule type" value="Genomic_DNA"/>
</dbReference>
<evidence type="ECO:0000256" key="1">
    <source>
        <dbReference type="SAM" id="MobiDB-lite"/>
    </source>
</evidence>
<dbReference type="CDD" id="cd07986">
    <property type="entry name" value="LPLAT_ACT14924-like"/>
    <property type="match status" value="1"/>
</dbReference>
<dbReference type="AlphaFoldDB" id="A0A1R3WN63"/>
<protein>
    <submittedName>
        <fullName evidence="3">Putative hemolysin</fullName>
    </submittedName>
</protein>
<dbReference type="Pfam" id="PF19576">
    <property type="entry name" value="Acyltransf_2"/>
    <property type="match status" value="1"/>
</dbReference>
<accession>A0A1R3WN63</accession>
<dbReference type="OrthoDB" id="1113830at2"/>
<sequence length="333" mass="36625">MRWSGSLRTGSVKNTDSITISGARPRHFQHGDCERGGRAQDSYDRRALSYARTFDDPNRAFAIRTIEWLTGKPALLRMVRDFERRGGMREGPDFWRLALETMGIEVRTPAAQIANIPAEGPVIVVANHPHGLVDGMVLADLIGRVREDYRILARSVLTGLDATASRFMIPVPFAHDPDAQRRMVAMRAEALDHLAAGGLVALFPAGVVMSSDNWFGPAVERDWNVFTAQLIRRSGARVVPVFFPGQNSRLYQIAAQVSPVLRQGLLLHEVVRARRRPQTPVIGCPLAAGDMERLEKPRSFMVWLRGHTLSLGADPGGAASCPPQRVGTGASPR</sequence>
<dbReference type="Proteomes" id="UP000192455">
    <property type="component" value="Unassembled WGS sequence"/>
</dbReference>
<evidence type="ECO:0000259" key="2">
    <source>
        <dbReference type="Pfam" id="PF19576"/>
    </source>
</evidence>
<reference evidence="3 4" key="1">
    <citation type="submission" date="2017-01" db="EMBL/GenBank/DDBJ databases">
        <authorList>
            <person name="Mah S.A."/>
            <person name="Swanson W.J."/>
            <person name="Moy G.W."/>
            <person name="Vacquier V.D."/>
        </authorList>
    </citation>
    <scope>NUCLEOTIDE SEQUENCE [LARGE SCALE GENOMIC DNA]</scope>
    <source>
        <strain evidence="3 4">DSM 21219</strain>
    </source>
</reference>
<dbReference type="InterPro" id="IPR045746">
    <property type="entry name" value="ACT14924-like_Acyltransf_dom"/>
</dbReference>
<evidence type="ECO:0000313" key="3">
    <source>
        <dbReference type="EMBL" id="SIT79667.1"/>
    </source>
</evidence>
<dbReference type="STRING" id="515897.SAMN05421849_1181"/>
<keyword evidence="4" id="KW-1185">Reference proteome</keyword>
<evidence type="ECO:0000313" key="4">
    <source>
        <dbReference type="Proteomes" id="UP000192455"/>
    </source>
</evidence>
<feature type="region of interest" description="Disordered" evidence="1">
    <location>
        <begin position="314"/>
        <end position="333"/>
    </location>
</feature>
<name>A0A1R3WN63_9RHOB</name>